<protein>
    <submittedName>
        <fullName evidence="1">PglZ domain-containing protein</fullName>
    </submittedName>
</protein>
<keyword evidence="2" id="KW-1185">Reference proteome</keyword>
<dbReference type="InterPro" id="IPR017850">
    <property type="entry name" value="Alkaline_phosphatase_core_sf"/>
</dbReference>
<organism evidence="1 2">
    <name type="scientific">Mucilaginibacter gossypiicola</name>
    <dbReference type="NCBI Taxonomy" id="551995"/>
    <lineage>
        <taxon>Bacteria</taxon>
        <taxon>Pseudomonadati</taxon>
        <taxon>Bacteroidota</taxon>
        <taxon>Sphingobacteriia</taxon>
        <taxon>Sphingobacteriales</taxon>
        <taxon>Sphingobacteriaceae</taxon>
        <taxon>Mucilaginibacter</taxon>
    </lineage>
</organism>
<dbReference type="Proteomes" id="UP000198942">
    <property type="component" value="Unassembled WGS sequence"/>
</dbReference>
<reference evidence="2" key="1">
    <citation type="submission" date="2016-10" db="EMBL/GenBank/DDBJ databases">
        <authorList>
            <person name="Varghese N."/>
            <person name="Submissions S."/>
        </authorList>
    </citation>
    <scope>NUCLEOTIDE SEQUENCE [LARGE SCALE GENOMIC DNA]</scope>
    <source>
        <strain evidence="2">Gh-48</strain>
    </source>
</reference>
<dbReference type="NCBIfam" id="NF033449">
    <property type="entry name" value="BREX_PglZ_3"/>
    <property type="match status" value="1"/>
</dbReference>
<dbReference type="STRING" id="551995.SAMN05192574_102265"/>
<evidence type="ECO:0000313" key="2">
    <source>
        <dbReference type="Proteomes" id="UP000198942"/>
    </source>
</evidence>
<name>A0A1H8D9F8_9SPHI</name>
<dbReference type="Pfam" id="PF08665">
    <property type="entry name" value="PglZ"/>
    <property type="match status" value="1"/>
</dbReference>
<dbReference type="RefSeq" id="WP_091209306.1">
    <property type="nucleotide sequence ID" value="NZ_FOCL01000002.1"/>
</dbReference>
<evidence type="ECO:0000313" key="1">
    <source>
        <dbReference type="EMBL" id="SEN03981.1"/>
    </source>
</evidence>
<dbReference type="OrthoDB" id="9769734at2"/>
<dbReference type="SUPFAM" id="SSF53649">
    <property type="entry name" value="Alkaline phosphatase-like"/>
    <property type="match status" value="1"/>
</dbReference>
<proteinExistence type="predicted"/>
<dbReference type="AlphaFoldDB" id="A0A1H8D9F8"/>
<dbReference type="EMBL" id="FOCL01000002">
    <property type="protein sequence ID" value="SEN03981.1"/>
    <property type="molecule type" value="Genomic_DNA"/>
</dbReference>
<accession>A0A1H8D9F8</accession>
<sequence>MNNWIDKYKKLAISSHKQHILIADQDNLFTYLELKEAFENEGYTIIICPNALSVRVHFELQVRETTGRFLMVAPEGYVPLPDIETHVHFQSIGLFTIFPNLDAKAIKGLGFNALCLLANIKPYEELGHEKTLRFLLENLYSIDFNTLTSSKAKERVMNALINVFFEKDGINEPLTIFLTHLSKPYFPTLIAQDLTQSRLLNFIKEQWQQFIEGKSSLLDFAEPSLNKNIGYLFAFGYLDPLQVSPEKYDSFPKPLRIGIYVDAALSNDNELEGLTEYLNQQMEVIEDLADQWFKIIQVLSQAKLKSLESHNASLKLAYLKVEQALNYRFQRFIDNTYNSLFSLSGVRQPVMVTRILEHINARSAKKKALLVIDGMNYWQWTILGKALLTSGLNFSSNASLAFVPTITAWSRQAIFKGAKPDLLEDNSHEGKLFKAYWLKQHVPAFQIDLRKISVHAPLIATDIPTDVTVLGLICNDLDNIMHGAVLGEQQLKTSTEQWIQQSRIVQIVAQLKTLGFQIFITADHGNVEARGVKNLSINDKVGSLSRGKRHLHFTNETLLENFVLQNSSLTLGRKDLSVYLKANEAFTLENTRVITHGGSHLWEVIVPFISINE</sequence>
<gene>
    <name evidence="1" type="ORF">SAMN05192574_102265</name>
</gene>